<dbReference type="InterPro" id="IPR021145">
    <property type="entry name" value="Portal_protein_SPP1_Gp6-like"/>
</dbReference>
<proteinExistence type="predicted"/>
<protein>
    <submittedName>
        <fullName evidence="2">Portal protein</fullName>
    </submittedName>
</protein>
<dbReference type="Pfam" id="PF05133">
    <property type="entry name" value="SPP1_portal"/>
    <property type="match status" value="1"/>
</dbReference>
<dbReference type="Proteomes" id="UP000222426">
    <property type="component" value="Segment"/>
</dbReference>
<reference evidence="2 3" key="1">
    <citation type="submission" date="2016-11" db="EMBL/GenBank/DDBJ databases">
        <authorList>
            <person name="Meyer C.L."/>
            <person name="Nguyen V."/>
            <person name="Scott S.R."/>
            <person name="Nayek S."/>
            <person name="Syed N."/>
            <person name="Wagner P.E."/>
            <person name="Bhuiyan S."/>
            <person name="Layton S.R."/>
            <person name="Donegan-Quick R."/>
            <person name="Kim T."/>
            <person name="Visi D.K."/>
            <person name="Allen M.S."/>
            <person name="Hughes L.E."/>
            <person name="Garlena R.A."/>
            <person name="Russell D.A."/>
            <person name="Pope W.H."/>
            <person name="Jacobs-Sera D."/>
            <person name="Hendrix R.W."/>
            <person name="Hatfull G.F."/>
        </authorList>
    </citation>
    <scope>NUCLEOTIDE SEQUENCE [LARGE SCALE GENOMIC DNA]</scope>
</reference>
<dbReference type="EMBL" id="KY092479">
    <property type="protein sequence ID" value="APD18480.1"/>
    <property type="molecule type" value="Genomic_DNA"/>
</dbReference>
<evidence type="ECO:0000313" key="3">
    <source>
        <dbReference type="Proteomes" id="UP000222426"/>
    </source>
</evidence>
<feature type="region of interest" description="Disordered" evidence="1">
    <location>
        <begin position="367"/>
        <end position="389"/>
    </location>
</feature>
<gene>
    <name evidence="2" type="ORF">SEA_IDIDSUMTINWONG_3</name>
</gene>
<organism evidence="2 3">
    <name type="scientific">Streptomyces phage Ididsumtinwong</name>
    <dbReference type="NCBI Taxonomy" id="1920308"/>
    <lineage>
        <taxon>Viruses</taxon>
        <taxon>Duplodnaviria</taxon>
        <taxon>Heunggongvirae</taxon>
        <taxon>Uroviricota</taxon>
        <taxon>Caudoviricetes</taxon>
        <taxon>Austintatiousvirus</taxon>
        <taxon>Austintatiousvirus ididsumtinwong</taxon>
    </lineage>
</organism>
<keyword evidence="3" id="KW-1185">Reference proteome</keyword>
<sequence length="498" mass="54990">MALPENGSAWPPPEWAPVYAQMRVDDAWYSGDKRRLAAVYEHTPQPNVRRNMWGRRSVDHTTPERDRRLHVPLPGDIAATSADLLFADMPAITVDSTETQTRLDELLDLGRVQQVLLSAAEQAAAMSGVYLRSTWDRTVAPDRPLLTVVQPDRAVPEFFLGILRAVTFWRELSGSNQSTVWRHMERHAPGEVEHALYEGTPSSVGRRVPLTEHPDTRALVESLDLDSAGANGATVSTGIQQLTASYVPNMLPNRLYRGSPLGRSDYGAPLYDQFASLDEVWSSWMRDILLARARLIVPRGYLRDDGPGRGATFDLDREVYDELNMPPNEGSGITLSQFAIRVEEHQRSAEAIMRQAAQSAGYSAQSFGLDGGGQPITATESESRDQRSMVTRRKKAGYFRYGIREQALALLALDNAHFGRRNDLTKPVTVDFGDGVAESEQQTATTLDLLKRAESASTKTRVKILHPDWDDTAVEAEVAAILAETGAAAPDPVGNFPM</sequence>
<name>A0A1J0MBU7_9CAUD</name>
<evidence type="ECO:0000256" key="1">
    <source>
        <dbReference type="SAM" id="MobiDB-lite"/>
    </source>
</evidence>
<accession>A0A1J0MBU7</accession>
<evidence type="ECO:0000313" key="2">
    <source>
        <dbReference type="EMBL" id="APD18480.1"/>
    </source>
</evidence>